<dbReference type="InterPro" id="IPR050109">
    <property type="entry name" value="HTH-type_TetR-like_transc_reg"/>
</dbReference>
<sequence>MALALFDQYGYDAVTMEQIAAAADVARGTLYNHFPVKEAVLVQALHVQLASELGPLLQKAMTRRGLLAQLTGVFEASAKWWEAHRDYAAPYIRYRFQTISDGQAGQSDSEMQTLYAQLIERAQAGGEIRDDIAPVLLSGHLHFLYLGAVLRWLENRKVKLTKELAGALAFFMAATMPR</sequence>
<evidence type="ECO:0000256" key="1">
    <source>
        <dbReference type="ARBA" id="ARBA00023125"/>
    </source>
</evidence>
<dbReference type="SUPFAM" id="SSF48498">
    <property type="entry name" value="Tetracyclin repressor-like, C-terminal domain"/>
    <property type="match status" value="1"/>
</dbReference>
<dbReference type="PANTHER" id="PTHR30055">
    <property type="entry name" value="HTH-TYPE TRANSCRIPTIONAL REGULATOR RUTR"/>
    <property type="match status" value="1"/>
</dbReference>
<proteinExistence type="predicted"/>
<evidence type="ECO:0000313" key="4">
    <source>
        <dbReference type="EMBL" id="MFK2919486.1"/>
    </source>
</evidence>
<evidence type="ECO:0000313" key="5">
    <source>
        <dbReference type="Proteomes" id="UP001620408"/>
    </source>
</evidence>
<keyword evidence="1 2" id="KW-0238">DNA-binding</keyword>
<protein>
    <submittedName>
        <fullName evidence="4">Helix-turn-helix transcriptional regulator</fullName>
    </submittedName>
</protein>
<reference evidence="4 5" key="1">
    <citation type="submission" date="2020-10" db="EMBL/GenBank/DDBJ databases">
        <title>Phylogeny of dyella-like bacteria.</title>
        <authorList>
            <person name="Fu J."/>
        </authorList>
    </citation>
    <scope>NUCLEOTIDE SEQUENCE [LARGE SCALE GENOMIC DNA]</scope>
    <source>
        <strain evidence="4 5">BB4</strain>
    </source>
</reference>
<dbReference type="Pfam" id="PF00440">
    <property type="entry name" value="TetR_N"/>
    <property type="match status" value="1"/>
</dbReference>
<gene>
    <name evidence="4" type="ORF">ISS97_19645</name>
</gene>
<dbReference type="PANTHER" id="PTHR30055:SF226">
    <property type="entry name" value="HTH-TYPE TRANSCRIPTIONAL REGULATOR PKSA"/>
    <property type="match status" value="1"/>
</dbReference>
<comment type="caution">
    <text evidence="4">The sequence shown here is derived from an EMBL/GenBank/DDBJ whole genome shotgun (WGS) entry which is preliminary data.</text>
</comment>
<organism evidence="4 5">
    <name type="scientific">Dyella koreensis</name>
    <dbReference type="NCBI Taxonomy" id="311235"/>
    <lineage>
        <taxon>Bacteria</taxon>
        <taxon>Pseudomonadati</taxon>
        <taxon>Pseudomonadota</taxon>
        <taxon>Gammaproteobacteria</taxon>
        <taxon>Lysobacterales</taxon>
        <taxon>Rhodanobacteraceae</taxon>
        <taxon>Dyella</taxon>
    </lineage>
</organism>
<dbReference type="InterPro" id="IPR009057">
    <property type="entry name" value="Homeodomain-like_sf"/>
</dbReference>
<dbReference type="SUPFAM" id="SSF46689">
    <property type="entry name" value="Homeodomain-like"/>
    <property type="match status" value="1"/>
</dbReference>
<feature type="domain" description="HTH tetR-type" evidence="3">
    <location>
        <begin position="1"/>
        <end position="52"/>
    </location>
</feature>
<feature type="DNA-binding region" description="H-T-H motif" evidence="2">
    <location>
        <begin position="15"/>
        <end position="34"/>
    </location>
</feature>
<dbReference type="Gene3D" id="1.10.357.10">
    <property type="entry name" value="Tetracycline Repressor, domain 2"/>
    <property type="match status" value="1"/>
</dbReference>
<dbReference type="EMBL" id="JADIKD010000012">
    <property type="protein sequence ID" value="MFK2919486.1"/>
    <property type="molecule type" value="Genomic_DNA"/>
</dbReference>
<keyword evidence="5" id="KW-1185">Reference proteome</keyword>
<dbReference type="InterPro" id="IPR001647">
    <property type="entry name" value="HTH_TetR"/>
</dbReference>
<accession>A0ABW8K9D0</accession>
<dbReference type="Proteomes" id="UP001620408">
    <property type="component" value="Unassembled WGS sequence"/>
</dbReference>
<evidence type="ECO:0000256" key="2">
    <source>
        <dbReference type="PROSITE-ProRule" id="PRU00335"/>
    </source>
</evidence>
<name>A0ABW8K9D0_9GAMM</name>
<dbReference type="PROSITE" id="PS50977">
    <property type="entry name" value="HTH_TETR_2"/>
    <property type="match status" value="1"/>
</dbReference>
<dbReference type="InterPro" id="IPR036271">
    <property type="entry name" value="Tet_transcr_reg_TetR-rel_C_sf"/>
</dbReference>
<evidence type="ECO:0000259" key="3">
    <source>
        <dbReference type="PROSITE" id="PS50977"/>
    </source>
</evidence>